<dbReference type="EMBL" id="GGEC01086986">
    <property type="protein sequence ID" value="MBX67470.1"/>
    <property type="molecule type" value="Transcribed_RNA"/>
</dbReference>
<organism evidence="1">
    <name type="scientific">Rhizophora mucronata</name>
    <name type="common">Asiatic mangrove</name>
    <dbReference type="NCBI Taxonomy" id="61149"/>
    <lineage>
        <taxon>Eukaryota</taxon>
        <taxon>Viridiplantae</taxon>
        <taxon>Streptophyta</taxon>
        <taxon>Embryophyta</taxon>
        <taxon>Tracheophyta</taxon>
        <taxon>Spermatophyta</taxon>
        <taxon>Magnoliopsida</taxon>
        <taxon>eudicotyledons</taxon>
        <taxon>Gunneridae</taxon>
        <taxon>Pentapetalae</taxon>
        <taxon>rosids</taxon>
        <taxon>fabids</taxon>
        <taxon>Malpighiales</taxon>
        <taxon>Rhizophoraceae</taxon>
        <taxon>Rhizophora</taxon>
    </lineage>
</organism>
<dbReference type="AlphaFoldDB" id="A0A2P2QKE7"/>
<accession>A0A2P2QKE7</accession>
<proteinExistence type="predicted"/>
<name>A0A2P2QKE7_RHIMU</name>
<evidence type="ECO:0000313" key="1">
    <source>
        <dbReference type="EMBL" id="MBX67470.1"/>
    </source>
</evidence>
<protein>
    <submittedName>
        <fullName evidence="1">Uncharacterized protein</fullName>
    </submittedName>
</protein>
<sequence>MLIRGFLFLLGLASAFMVFLS</sequence>
<reference evidence="1" key="1">
    <citation type="submission" date="2018-02" db="EMBL/GenBank/DDBJ databases">
        <title>Rhizophora mucronata_Transcriptome.</title>
        <authorList>
            <person name="Meera S.P."/>
            <person name="Sreeshan A."/>
            <person name="Augustine A."/>
        </authorList>
    </citation>
    <scope>NUCLEOTIDE SEQUENCE</scope>
    <source>
        <tissue evidence="1">Leaf</tissue>
    </source>
</reference>